<dbReference type="InterPro" id="IPR036097">
    <property type="entry name" value="HisK_dim/P_sf"/>
</dbReference>
<evidence type="ECO:0000256" key="3">
    <source>
        <dbReference type="ARBA" id="ARBA00022553"/>
    </source>
</evidence>
<dbReference type="InterPro" id="IPR036890">
    <property type="entry name" value="HATPase_C_sf"/>
</dbReference>
<dbReference type="FunFam" id="3.30.565.10:FF:000010">
    <property type="entry name" value="Sensor histidine kinase RcsC"/>
    <property type="match status" value="1"/>
</dbReference>
<dbReference type="SMART" id="SM00388">
    <property type="entry name" value="HisKA"/>
    <property type="match status" value="1"/>
</dbReference>
<evidence type="ECO:0000313" key="9">
    <source>
        <dbReference type="Proteomes" id="UP000293347"/>
    </source>
</evidence>
<protein>
    <recommendedName>
        <fullName evidence="2">histidine kinase</fullName>
        <ecNumber evidence="2">2.7.13.3</ecNumber>
    </recommendedName>
</protein>
<evidence type="ECO:0000259" key="7">
    <source>
        <dbReference type="PROSITE" id="PS50109"/>
    </source>
</evidence>
<dbReference type="PROSITE" id="PS50109">
    <property type="entry name" value="HIS_KIN"/>
    <property type="match status" value="1"/>
</dbReference>
<evidence type="ECO:0000256" key="2">
    <source>
        <dbReference type="ARBA" id="ARBA00012438"/>
    </source>
</evidence>
<dbReference type="Gene3D" id="1.10.287.130">
    <property type="match status" value="1"/>
</dbReference>
<dbReference type="InterPro" id="IPR003661">
    <property type="entry name" value="HisK_dim/P_dom"/>
</dbReference>
<gene>
    <name evidence="8" type="ORF">EZ437_13940</name>
</gene>
<dbReference type="PRINTS" id="PR00344">
    <property type="entry name" value="BCTRLSENSOR"/>
</dbReference>
<organism evidence="8 9">
    <name type="scientific">Pedobacter psychroterrae</name>
    <dbReference type="NCBI Taxonomy" id="2530453"/>
    <lineage>
        <taxon>Bacteria</taxon>
        <taxon>Pseudomonadati</taxon>
        <taxon>Bacteroidota</taxon>
        <taxon>Sphingobacteriia</taxon>
        <taxon>Sphingobacteriales</taxon>
        <taxon>Sphingobacteriaceae</taxon>
        <taxon>Pedobacter</taxon>
    </lineage>
</organism>
<name>A0A4R0NLC8_9SPHI</name>
<comment type="caution">
    <text evidence="8">The sequence shown here is derived from an EMBL/GenBank/DDBJ whole genome shotgun (WGS) entry which is preliminary data.</text>
</comment>
<reference evidence="8 9" key="1">
    <citation type="submission" date="2019-02" db="EMBL/GenBank/DDBJ databases">
        <title>Pedobacter sp. RP-1-14 sp. nov., isolated from Arctic soil.</title>
        <authorList>
            <person name="Dahal R.H."/>
        </authorList>
    </citation>
    <scope>NUCLEOTIDE SEQUENCE [LARGE SCALE GENOMIC DNA]</scope>
    <source>
        <strain evidence="8 9">RP-1-14</strain>
    </source>
</reference>
<dbReference type="EC" id="2.7.13.3" evidence="2"/>
<dbReference type="RefSeq" id="WP_131596672.1">
    <property type="nucleotide sequence ID" value="NZ_SJSL01000003.1"/>
</dbReference>
<keyword evidence="6" id="KW-0472">Membrane</keyword>
<evidence type="ECO:0000256" key="5">
    <source>
        <dbReference type="ARBA" id="ARBA00022777"/>
    </source>
</evidence>
<accession>A0A4R0NLC8</accession>
<dbReference type="InterPro" id="IPR004358">
    <property type="entry name" value="Sig_transdc_His_kin-like_C"/>
</dbReference>
<dbReference type="InterPro" id="IPR003594">
    <property type="entry name" value="HATPase_dom"/>
</dbReference>
<dbReference type="EMBL" id="SJSL01000003">
    <property type="protein sequence ID" value="TCD00323.1"/>
    <property type="molecule type" value="Genomic_DNA"/>
</dbReference>
<evidence type="ECO:0000256" key="6">
    <source>
        <dbReference type="SAM" id="Phobius"/>
    </source>
</evidence>
<keyword evidence="6" id="KW-1133">Transmembrane helix</keyword>
<dbReference type="Gene3D" id="3.30.565.10">
    <property type="entry name" value="Histidine kinase-like ATPase, C-terminal domain"/>
    <property type="match status" value="1"/>
</dbReference>
<dbReference type="GO" id="GO:0009927">
    <property type="term" value="F:histidine phosphotransfer kinase activity"/>
    <property type="evidence" value="ECO:0007669"/>
    <property type="project" value="TreeGrafter"/>
</dbReference>
<evidence type="ECO:0000313" key="8">
    <source>
        <dbReference type="EMBL" id="TCD00323.1"/>
    </source>
</evidence>
<comment type="catalytic activity">
    <reaction evidence="1">
        <text>ATP + protein L-histidine = ADP + protein N-phospho-L-histidine.</text>
        <dbReference type="EC" id="2.7.13.3"/>
    </reaction>
</comment>
<feature type="domain" description="Histidine kinase" evidence="7">
    <location>
        <begin position="350"/>
        <end position="565"/>
    </location>
</feature>
<keyword evidence="4" id="KW-0808">Transferase</keyword>
<dbReference type="OrthoDB" id="711632at2"/>
<dbReference type="SMART" id="SM00387">
    <property type="entry name" value="HATPase_c"/>
    <property type="match status" value="1"/>
</dbReference>
<dbReference type="PANTHER" id="PTHR43047:SF72">
    <property type="entry name" value="OSMOSENSING HISTIDINE PROTEIN KINASE SLN1"/>
    <property type="match status" value="1"/>
</dbReference>
<dbReference type="Pfam" id="PF00512">
    <property type="entry name" value="HisKA"/>
    <property type="match status" value="1"/>
</dbReference>
<feature type="transmembrane region" description="Helical" evidence="6">
    <location>
        <begin position="301"/>
        <end position="323"/>
    </location>
</feature>
<dbReference type="GO" id="GO:0005886">
    <property type="term" value="C:plasma membrane"/>
    <property type="evidence" value="ECO:0007669"/>
    <property type="project" value="TreeGrafter"/>
</dbReference>
<keyword evidence="6" id="KW-0812">Transmembrane</keyword>
<keyword evidence="9" id="KW-1185">Reference proteome</keyword>
<evidence type="ECO:0000256" key="4">
    <source>
        <dbReference type="ARBA" id="ARBA00022679"/>
    </source>
</evidence>
<proteinExistence type="predicted"/>
<dbReference type="Pfam" id="PF02518">
    <property type="entry name" value="HATPase_c"/>
    <property type="match status" value="1"/>
</dbReference>
<sequence length="565" mass="63625">MKKSSETLVLSRKILLAFLAFVAILAIAALLVRNNITNKLAMISDLTQSYNDKVNPEDALLLLHQAEDDFQASLLDTNSEKSTAYKRTLLLAFNKIDTLLTQSSDTSQLNRSQRKQAGLWYQRKIYLSERLFVLKDDFDSLLTVYGAYNVASKEGQKPVVVNTPGRNQTTQKTDTLKKLFDTGKKKGLFGRIKDAIVNKPSTTTGIIEINHNKQTKIYAESAQGFGRKGDKATREKLRRLQQSYGNLLDMQRRLIILNSTITSELERIVNELRDIDYQMTGTFKDMAFKNYKETTLLLNKFYLAALFLVLLFALLLIVFITQLNRSELLLRKENERSVNTARQKMDLLLHMSHEIRNPLTAIQGLLNVFSKTSLSERQTQMLKSIRRSSDMLLHTVNDTLDAAKMEDSQLKINTVAFNPDFTIQQVIESMSYSAEKKKLSLCYNFAGDKNALVLGDDFRLKQVLVNLLSNAIKYTPNGGITVQAELQNGDALQVDIVDTGSGISADQLPNLFSKYYQTSSSKGQVGTGLGLYICKQLIEMQGGKISVKSDPSKGTTFSFFIPYKK</sequence>
<dbReference type="AlphaFoldDB" id="A0A4R0NLC8"/>
<dbReference type="SUPFAM" id="SSF55874">
    <property type="entry name" value="ATPase domain of HSP90 chaperone/DNA topoisomerase II/histidine kinase"/>
    <property type="match status" value="1"/>
</dbReference>
<dbReference type="PANTHER" id="PTHR43047">
    <property type="entry name" value="TWO-COMPONENT HISTIDINE PROTEIN KINASE"/>
    <property type="match status" value="1"/>
</dbReference>
<evidence type="ECO:0000256" key="1">
    <source>
        <dbReference type="ARBA" id="ARBA00000085"/>
    </source>
</evidence>
<dbReference type="CDD" id="cd00082">
    <property type="entry name" value="HisKA"/>
    <property type="match status" value="1"/>
</dbReference>
<dbReference type="CDD" id="cd16922">
    <property type="entry name" value="HATPase_EvgS-ArcB-TorS-like"/>
    <property type="match status" value="1"/>
</dbReference>
<dbReference type="Proteomes" id="UP000293347">
    <property type="component" value="Unassembled WGS sequence"/>
</dbReference>
<keyword evidence="3" id="KW-0597">Phosphoprotein</keyword>
<dbReference type="GO" id="GO:0000155">
    <property type="term" value="F:phosphorelay sensor kinase activity"/>
    <property type="evidence" value="ECO:0007669"/>
    <property type="project" value="InterPro"/>
</dbReference>
<keyword evidence="5 8" id="KW-0418">Kinase</keyword>
<dbReference type="SUPFAM" id="SSF47384">
    <property type="entry name" value="Homodimeric domain of signal transducing histidine kinase"/>
    <property type="match status" value="1"/>
</dbReference>
<dbReference type="InterPro" id="IPR005467">
    <property type="entry name" value="His_kinase_dom"/>
</dbReference>